<dbReference type="InterPro" id="IPR011008">
    <property type="entry name" value="Dimeric_a/b-barrel"/>
</dbReference>
<dbReference type="EMBL" id="PVBT01000007">
    <property type="protein sequence ID" value="PRD50594.1"/>
    <property type="molecule type" value="Genomic_DNA"/>
</dbReference>
<proteinExistence type="predicted"/>
<reference evidence="1 2" key="1">
    <citation type="submission" date="2018-02" db="EMBL/GenBank/DDBJ databases">
        <title>The draft genome of Phyllobacterium myrsinacearum DSM5892.</title>
        <authorList>
            <person name="Li L."/>
            <person name="Liu L."/>
            <person name="Zhang X."/>
            <person name="Wang T."/>
        </authorList>
    </citation>
    <scope>NUCLEOTIDE SEQUENCE [LARGE SCALE GENOMIC DNA]</scope>
    <source>
        <strain evidence="1 2">DSM 5892</strain>
    </source>
</reference>
<protein>
    <submittedName>
        <fullName evidence="1">NIPSNAP family protein</fullName>
    </submittedName>
</protein>
<dbReference type="SUPFAM" id="SSF54909">
    <property type="entry name" value="Dimeric alpha+beta barrel"/>
    <property type="match status" value="1"/>
</dbReference>
<evidence type="ECO:0000313" key="2">
    <source>
        <dbReference type="Proteomes" id="UP000238563"/>
    </source>
</evidence>
<gene>
    <name evidence="1" type="ORF">C5750_21910</name>
</gene>
<dbReference type="Gene3D" id="3.30.70.100">
    <property type="match status" value="1"/>
</dbReference>
<dbReference type="RefSeq" id="WP_105736695.1">
    <property type="nucleotide sequence ID" value="NZ_PVBT01000007.1"/>
</dbReference>
<dbReference type="AlphaFoldDB" id="A0A2S9JCN8"/>
<keyword evidence="2" id="KW-1185">Reference proteome</keyword>
<accession>A0A2S9JCN8</accession>
<sequence length="117" mass="13482">MRLVETLIYSLSPGTGAEFHRLVCEESLPIHQSIDMDVVDFGQSEHHPDAYFLVRAYDNLDHLNASQEALYTSDIWRRGPRPAILQRIVVSLKSMAWMSEAAIEETRLCGIRRRRLN</sequence>
<comment type="caution">
    <text evidence="1">The sequence shown here is derived from an EMBL/GenBank/DDBJ whole genome shotgun (WGS) entry which is preliminary data.</text>
</comment>
<name>A0A2S9JCN8_9HYPH</name>
<evidence type="ECO:0000313" key="1">
    <source>
        <dbReference type="EMBL" id="PRD50594.1"/>
    </source>
</evidence>
<dbReference type="OrthoDB" id="9809695at2"/>
<dbReference type="Proteomes" id="UP000238563">
    <property type="component" value="Unassembled WGS sequence"/>
</dbReference>
<organism evidence="1 2">
    <name type="scientific">Phyllobacterium myrsinacearum</name>
    <dbReference type="NCBI Taxonomy" id="28101"/>
    <lineage>
        <taxon>Bacteria</taxon>
        <taxon>Pseudomonadati</taxon>
        <taxon>Pseudomonadota</taxon>
        <taxon>Alphaproteobacteria</taxon>
        <taxon>Hyphomicrobiales</taxon>
        <taxon>Phyllobacteriaceae</taxon>
        <taxon>Phyllobacterium</taxon>
    </lineage>
</organism>